<reference evidence="5" key="1">
    <citation type="journal article" date="2019" name="Int. J. Syst. Evol. Microbiol.">
        <title>The Global Catalogue of Microorganisms (GCM) 10K type strain sequencing project: providing services to taxonomists for standard genome sequencing and annotation.</title>
        <authorList>
            <consortium name="The Broad Institute Genomics Platform"/>
            <consortium name="The Broad Institute Genome Sequencing Center for Infectious Disease"/>
            <person name="Wu L."/>
            <person name="Ma J."/>
        </authorList>
    </citation>
    <scope>NUCLEOTIDE SEQUENCE [LARGE SCALE GENOMIC DNA]</scope>
    <source>
        <strain evidence="5">JCM 13250</strain>
    </source>
</reference>
<keyword evidence="3" id="KW-1133">Transmembrane helix</keyword>
<evidence type="ECO:0000256" key="1">
    <source>
        <dbReference type="ARBA" id="ARBA00022679"/>
    </source>
</evidence>
<dbReference type="EMBL" id="BAAALT010000008">
    <property type="protein sequence ID" value="GAA1785396.1"/>
    <property type="molecule type" value="Genomic_DNA"/>
</dbReference>
<evidence type="ECO:0008006" key="6">
    <source>
        <dbReference type="Google" id="ProtNLM"/>
    </source>
</evidence>
<sequence>MDNPGPAGRRWGRLRRSGSLARQVLVEGRGIVGRVGRRRDKDGVTAQISEADVLVERQFRSLLGRRAAATAPVSPALPPVLGRPDAALDDAVPVSIPLLPGERTPMRRLKFAIANGCTVASLVLGMVAVFLAINGEITFAAVALLGCVAFDGCDGGLARKFNVASPFGAQMDSLADLSSFGVATGIVVYQWLITNGAPVGAAAPVCALVAVCAAIRLARFNVSPKDGRFFTGVPTTMIAAVLALATQLSPAMPASARVAVVALAALAMVSSFPYAKLTRVIRLPIWVWLLPLVGVLLNPAVTFVVVVLAYLVSGPFIWLHQRQTRRAIA</sequence>
<dbReference type="InterPro" id="IPR048254">
    <property type="entry name" value="CDP_ALCOHOL_P_TRANSF_CS"/>
</dbReference>
<dbReference type="Gene3D" id="1.20.120.1760">
    <property type="match status" value="1"/>
</dbReference>
<dbReference type="InterPro" id="IPR000462">
    <property type="entry name" value="CDP-OH_P_trans"/>
</dbReference>
<keyword evidence="1 2" id="KW-0808">Transferase</keyword>
<keyword evidence="3" id="KW-0472">Membrane</keyword>
<gene>
    <name evidence="4" type="ORF">GCM10009682_04290</name>
</gene>
<feature type="transmembrane region" description="Helical" evidence="3">
    <location>
        <begin position="254"/>
        <end position="275"/>
    </location>
</feature>
<organism evidence="4 5">
    <name type="scientific">Luedemannella flava</name>
    <dbReference type="NCBI Taxonomy" id="349316"/>
    <lineage>
        <taxon>Bacteria</taxon>
        <taxon>Bacillati</taxon>
        <taxon>Actinomycetota</taxon>
        <taxon>Actinomycetes</taxon>
        <taxon>Micromonosporales</taxon>
        <taxon>Micromonosporaceae</taxon>
        <taxon>Luedemannella</taxon>
    </lineage>
</organism>
<evidence type="ECO:0000256" key="2">
    <source>
        <dbReference type="RuleBase" id="RU003750"/>
    </source>
</evidence>
<accession>A0ABP4XMA3</accession>
<protein>
    <recommendedName>
        <fullName evidence="6">CDP-diacylglycerol--serine O-phosphatidyltransferase</fullName>
    </recommendedName>
</protein>
<name>A0ABP4XMA3_9ACTN</name>
<evidence type="ECO:0000256" key="3">
    <source>
        <dbReference type="SAM" id="Phobius"/>
    </source>
</evidence>
<keyword evidence="3" id="KW-0812">Transmembrane</keyword>
<keyword evidence="5" id="KW-1185">Reference proteome</keyword>
<feature type="transmembrane region" description="Helical" evidence="3">
    <location>
        <begin position="287"/>
        <end position="312"/>
    </location>
</feature>
<feature type="transmembrane region" description="Helical" evidence="3">
    <location>
        <begin position="229"/>
        <end position="248"/>
    </location>
</feature>
<evidence type="ECO:0000313" key="4">
    <source>
        <dbReference type="EMBL" id="GAA1785396.1"/>
    </source>
</evidence>
<comment type="caution">
    <text evidence="4">The sequence shown here is derived from an EMBL/GenBank/DDBJ whole genome shotgun (WGS) entry which is preliminary data.</text>
</comment>
<proteinExistence type="inferred from homology"/>
<dbReference type="Pfam" id="PF01066">
    <property type="entry name" value="CDP-OH_P_transf"/>
    <property type="match status" value="1"/>
</dbReference>
<evidence type="ECO:0000313" key="5">
    <source>
        <dbReference type="Proteomes" id="UP001500218"/>
    </source>
</evidence>
<dbReference type="PROSITE" id="PS00379">
    <property type="entry name" value="CDP_ALCOHOL_P_TRANSF"/>
    <property type="match status" value="1"/>
</dbReference>
<feature type="transmembrane region" description="Helical" evidence="3">
    <location>
        <begin position="111"/>
        <end position="131"/>
    </location>
</feature>
<dbReference type="InterPro" id="IPR043130">
    <property type="entry name" value="CDP-OH_PTrfase_TM_dom"/>
</dbReference>
<comment type="similarity">
    <text evidence="2">Belongs to the CDP-alcohol phosphatidyltransferase class-I family.</text>
</comment>
<dbReference type="Proteomes" id="UP001500218">
    <property type="component" value="Unassembled WGS sequence"/>
</dbReference>